<feature type="domain" description="Baseplate hub protein gp44/GpP-like second" evidence="3">
    <location>
        <begin position="86"/>
        <end position="165"/>
    </location>
</feature>
<evidence type="ECO:0000313" key="5">
    <source>
        <dbReference type="Proteomes" id="UP000222310"/>
    </source>
</evidence>
<dbReference type="PIRSF" id="PIRSF004440">
    <property type="entry name" value="GpP"/>
    <property type="match status" value="1"/>
</dbReference>
<proteinExistence type="predicted"/>
<gene>
    <name evidence="4" type="ORF">VF08_23385</name>
</gene>
<dbReference type="Gene3D" id="3.55.50.10">
    <property type="entry name" value="Baseplate protein-like domains"/>
    <property type="match status" value="1"/>
</dbReference>
<dbReference type="Pfam" id="PF22255">
    <property type="entry name" value="Gp44-like_2nd"/>
    <property type="match status" value="1"/>
</dbReference>
<comment type="caution">
    <text evidence="4">The sequence shown here is derived from an EMBL/GenBank/DDBJ whole genome shotgun (WGS) entry which is preliminary data.</text>
</comment>
<dbReference type="GeneID" id="57097315"/>
<dbReference type="AlphaFoldDB" id="A0A9Q5Z952"/>
<dbReference type="Gene3D" id="3.30.1920.10">
    <property type="entry name" value="Baseplate protein-like domains - 2 layer sandwich fold"/>
    <property type="match status" value="1"/>
</dbReference>
<evidence type="ECO:0008006" key="6">
    <source>
        <dbReference type="Google" id="ProtNLM"/>
    </source>
</evidence>
<name>A0A9Q5Z952_NOSLI</name>
<dbReference type="EMBL" id="LAHD01000078">
    <property type="protein sequence ID" value="PHK00813.1"/>
    <property type="molecule type" value="Genomic_DNA"/>
</dbReference>
<sequence>MPDIVLLVDGVEYSGWKSVEVRRDIERLAATFYLEVTRKEPFPIAMASACELFLDGEKVISGYVDAAQFAISSDAHTVAVGGRDKTGDLVDCTAMNDAQEFTDIGFAALIGKIVSPFGIGAQVKVEAEKFGRFSLQQETAWEAIERACRLRGCFANTTAEGDIIIEPFAERTADVSLTLGENVKEATAEYDYAGRYSDYIARGQQAGTDFIFGEAAAAPSGKARDLKVKRYRPLVVLAEGQVSIAVAKERAQWEAAVRAARSVSINVTVQGWRQKPGGRLWRINELVRCDLSAVNINEEMLIKDVSFRVDDSGGTVTTLGLTRPDAYQRQPDLQEEPAGMDFWFL</sequence>
<feature type="domain" description="Baseplate hub protein gp44/GpP-like C-terminal" evidence="2">
    <location>
        <begin position="245"/>
        <end position="328"/>
    </location>
</feature>
<evidence type="ECO:0000259" key="2">
    <source>
        <dbReference type="Pfam" id="PF21929"/>
    </source>
</evidence>
<reference evidence="4 5" key="1">
    <citation type="submission" date="2015-02" db="EMBL/GenBank/DDBJ databases">
        <title>Nostoc linckia genome annotation.</title>
        <authorList>
            <person name="Zhou Z."/>
        </authorList>
    </citation>
    <scope>NUCLEOTIDE SEQUENCE [LARGE SCALE GENOMIC DNA]</scope>
    <source>
        <strain evidence="5">z8</strain>
    </source>
</reference>
<evidence type="ECO:0000313" key="4">
    <source>
        <dbReference type="EMBL" id="PHK00813.1"/>
    </source>
</evidence>
<protein>
    <recommendedName>
        <fullName evidence="6">Phage tail protein</fullName>
    </recommendedName>
</protein>
<dbReference type="InterPro" id="IPR026276">
    <property type="entry name" value="Baseplate_GpP"/>
</dbReference>
<evidence type="ECO:0000259" key="3">
    <source>
        <dbReference type="Pfam" id="PF22255"/>
    </source>
</evidence>
<dbReference type="Pfam" id="PF21929">
    <property type="entry name" value="GpP_4th"/>
    <property type="match status" value="1"/>
</dbReference>
<evidence type="ECO:0000259" key="1">
    <source>
        <dbReference type="Pfam" id="PF21683"/>
    </source>
</evidence>
<dbReference type="RefSeq" id="WP_099071040.1">
    <property type="nucleotide sequence ID" value="NZ_LAHD01000078.1"/>
</dbReference>
<accession>A0A9Q5Z952</accession>
<dbReference type="Pfam" id="PF21683">
    <property type="entry name" value="GpP-like_1st"/>
    <property type="match status" value="1"/>
</dbReference>
<dbReference type="Proteomes" id="UP000222310">
    <property type="component" value="Unassembled WGS sequence"/>
</dbReference>
<dbReference type="InterPro" id="IPR023399">
    <property type="entry name" value="Baseplate-like_2-layer_sand"/>
</dbReference>
<dbReference type="InterPro" id="IPR049354">
    <property type="entry name" value="GpP-like_N"/>
</dbReference>
<dbReference type="InterPro" id="IPR053982">
    <property type="entry name" value="Gp44/GpP-like_C"/>
</dbReference>
<dbReference type="SUPFAM" id="SSF69279">
    <property type="entry name" value="Phage tail proteins"/>
    <property type="match status" value="2"/>
</dbReference>
<dbReference type="Gene3D" id="2.30.300.10">
    <property type="entry name" value="Baseplate protein-like domain - beta roll fold"/>
    <property type="match status" value="1"/>
</dbReference>
<feature type="domain" description="Baseplate hub protein gp44-like N-terminal" evidence="1">
    <location>
        <begin position="3"/>
        <end position="84"/>
    </location>
</feature>
<dbReference type="InterPro" id="IPR053981">
    <property type="entry name" value="Gp44/GpP-like_2nd"/>
</dbReference>
<organism evidence="4 5">
    <name type="scientific">Nostoc linckia z8</name>
    <dbReference type="NCBI Taxonomy" id="1628746"/>
    <lineage>
        <taxon>Bacteria</taxon>
        <taxon>Bacillati</taxon>
        <taxon>Cyanobacteriota</taxon>
        <taxon>Cyanophyceae</taxon>
        <taxon>Nostocales</taxon>
        <taxon>Nostocaceae</taxon>
        <taxon>Nostoc</taxon>
    </lineage>
</organism>